<dbReference type="EMBL" id="BK016111">
    <property type="protein sequence ID" value="DAF95907.1"/>
    <property type="molecule type" value="Genomic_DNA"/>
</dbReference>
<organism evidence="1">
    <name type="scientific">Siphoviridae sp. ctzr51</name>
    <dbReference type="NCBI Taxonomy" id="2825751"/>
    <lineage>
        <taxon>Viruses</taxon>
        <taxon>Duplodnaviria</taxon>
        <taxon>Heunggongvirae</taxon>
        <taxon>Uroviricota</taxon>
        <taxon>Caudoviricetes</taxon>
    </lineage>
</organism>
<sequence>MGNNTRAPIIKAPELLDVVINNIQTGLTDNLGWLDKAFGRAERLVKYGANQKKIYTPNIYIGGNEYQEVTPDAGIGNFSFFWIDDPQTVDWTPKQSIGLKSPFSLIVWFDYRTVFNDPNTRNKERIKRDILDVLNGGFWLKDGRIEINRIYELAENIYRGFSLDEVDNQFLMAPYGGFRFEGIMEVTETCII</sequence>
<protein>
    <submittedName>
        <fullName evidence="1">Uncharacterized protein</fullName>
    </submittedName>
</protein>
<reference evidence="1" key="1">
    <citation type="journal article" date="2021" name="Proc. Natl. Acad. Sci. U.S.A.">
        <title>A Catalog of Tens of Thousands of Viruses from Human Metagenomes Reveals Hidden Associations with Chronic Diseases.</title>
        <authorList>
            <person name="Tisza M.J."/>
            <person name="Buck C.B."/>
        </authorList>
    </citation>
    <scope>NUCLEOTIDE SEQUENCE</scope>
    <source>
        <strain evidence="1">Ctzr51</strain>
    </source>
</reference>
<proteinExistence type="predicted"/>
<accession>A0A8S5UNA2</accession>
<name>A0A8S5UNA2_9CAUD</name>
<evidence type="ECO:0000313" key="1">
    <source>
        <dbReference type="EMBL" id="DAF95907.1"/>
    </source>
</evidence>